<dbReference type="Proteomes" id="UP000588068">
    <property type="component" value="Unassembled WGS sequence"/>
</dbReference>
<organism evidence="2 3">
    <name type="scientific">Povalibacter uvarum</name>
    <dbReference type="NCBI Taxonomy" id="732238"/>
    <lineage>
        <taxon>Bacteria</taxon>
        <taxon>Pseudomonadati</taxon>
        <taxon>Pseudomonadota</taxon>
        <taxon>Gammaproteobacteria</taxon>
        <taxon>Steroidobacterales</taxon>
        <taxon>Steroidobacteraceae</taxon>
        <taxon>Povalibacter</taxon>
    </lineage>
</organism>
<dbReference type="RefSeq" id="WP_184334054.1">
    <property type="nucleotide sequence ID" value="NZ_JACHHZ010000004.1"/>
</dbReference>
<gene>
    <name evidence="2" type="ORF">HNQ60_003531</name>
</gene>
<reference evidence="2 3" key="1">
    <citation type="submission" date="2020-08" db="EMBL/GenBank/DDBJ databases">
        <title>Genomic Encyclopedia of Type Strains, Phase IV (KMG-IV): sequencing the most valuable type-strain genomes for metagenomic binning, comparative biology and taxonomic classification.</title>
        <authorList>
            <person name="Goeker M."/>
        </authorList>
    </citation>
    <scope>NUCLEOTIDE SEQUENCE [LARGE SCALE GENOMIC DNA]</scope>
    <source>
        <strain evidence="2 3">DSM 26723</strain>
    </source>
</reference>
<evidence type="ECO:0000313" key="3">
    <source>
        <dbReference type="Proteomes" id="UP000588068"/>
    </source>
</evidence>
<dbReference type="InterPro" id="IPR021834">
    <property type="entry name" value="DUF3426"/>
</dbReference>
<sequence length="359" mass="40355">MLTQCPSCQTTFRITSEILRVAHGQVRCGRCHTQFDALERLVEEQDYEETSSGRFVKPTPPTQIEVEEPQEQEDITLEGRHIEITGTYRVMDDPDQPEVRQEVTEEWVEIDDLDHEERAPADTDGIEVDEGELRAEDEAIFEQSQEIIEDEESEHDRFARRLADQRDRTAQAEASEEELEGIAQRRGPGTALVWKLLPVPLVLLLVVQIINHYRADLSRHPGIGSAVVSVYNALGIELTPGWELHSYEIKQWGVLSDPTHPGTLKVRASITNRAGFPQPYPLLKLVLEDRWGDQVRAREFEPAEYLDPGTASNRLLTPNDPINATIAIVDPGPDAEGFRFDVCLKGKAPAPVCAGEIPQ</sequence>
<keyword evidence="3" id="KW-1185">Reference proteome</keyword>
<dbReference type="Pfam" id="PF13719">
    <property type="entry name" value="Zn_ribbon_5"/>
    <property type="match status" value="1"/>
</dbReference>
<comment type="caution">
    <text evidence="2">The sequence shown here is derived from an EMBL/GenBank/DDBJ whole genome shotgun (WGS) entry which is preliminary data.</text>
</comment>
<dbReference type="Gene3D" id="2.30.30.380">
    <property type="entry name" value="Zn-finger domain of Sec23/24"/>
    <property type="match status" value="1"/>
</dbReference>
<dbReference type="NCBIfam" id="TIGR02098">
    <property type="entry name" value="MJ0042_CXXC"/>
    <property type="match status" value="1"/>
</dbReference>
<evidence type="ECO:0000259" key="1">
    <source>
        <dbReference type="Pfam" id="PF13719"/>
    </source>
</evidence>
<dbReference type="AlphaFoldDB" id="A0A841HPS7"/>
<name>A0A841HPS7_9GAMM</name>
<proteinExistence type="predicted"/>
<evidence type="ECO:0000313" key="2">
    <source>
        <dbReference type="EMBL" id="MBB6094644.1"/>
    </source>
</evidence>
<accession>A0A841HPS7</accession>
<dbReference type="EMBL" id="JACHHZ010000004">
    <property type="protein sequence ID" value="MBB6094644.1"/>
    <property type="molecule type" value="Genomic_DNA"/>
</dbReference>
<dbReference type="Pfam" id="PF11906">
    <property type="entry name" value="DUF3426"/>
    <property type="match status" value="1"/>
</dbReference>
<feature type="domain" description="Zinc finger/thioredoxin putative" evidence="1">
    <location>
        <begin position="1"/>
        <end position="37"/>
    </location>
</feature>
<protein>
    <submittedName>
        <fullName evidence="2">Putative Zn finger-like uncharacterized protein</fullName>
    </submittedName>
</protein>
<dbReference type="InterPro" id="IPR011723">
    <property type="entry name" value="Znf/thioredoxin_put"/>
</dbReference>